<dbReference type="PROSITE" id="PS51257">
    <property type="entry name" value="PROKAR_LIPOPROTEIN"/>
    <property type="match status" value="1"/>
</dbReference>
<dbReference type="Pfam" id="PF04304">
    <property type="entry name" value="DUF454"/>
    <property type="match status" value="1"/>
</dbReference>
<evidence type="ECO:0000259" key="2">
    <source>
        <dbReference type="PROSITE" id="PS51462"/>
    </source>
</evidence>
<dbReference type="PROSITE" id="PS51462">
    <property type="entry name" value="NUDIX"/>
    <property type="match status" value="1"/>
</dbReference>
<evidence type="ECO:0000313" key="4">
    <source>
        <dbReference type="Proteomes" id="UP001168613"/>
    </source>
</evidence>
<organism evidence="3 4">
    <name type="scientific">Alcaligenes endophyticus</name>
    <dbReference type="NCBI Taxonomy" id="1929088"/>
    <lineage>
        <taxon>Bacteria</taxon>
        <taxon>Pseudomonadati</taxon>
        <taxon>Pseudomonadota</taxon>
        <taxon>Betaproteobacteria</taxon>
        <taxon>Burkholderiales</taxon>
        <taxon>Alcaligenaceae</taxon>
        <taxon>Alcaligenes</taxon>
    </lineage>
</organism>
<accession>A0ABT8EKS5</accession>
<dbReference type="InterPro" id="IPR007401">
    <property type="entry name" value="DUF454"/>
</dbReference>
<keyword evidence="4" id="KW-1185">Reference proteome</keyword>
<dbReference type="InterPro" id="IPR000086">
    <property type="entry name" value="NUDIX_hydrolase_dom"/>
</dbReference>
<reference evidence="3" key="1">
    <citation type="submission" date="2021-11" db="EMBL/GenBank/DDBJ databases">
        <title>Draft genome sequence of Alcaligenes endophyticus type strain CCUG 75668T.</title>
        <authorList>
            <person name="Salva-Serra F."/>
            <person name="Duran R.E."/>
            <person name="Seeger M."/>
            <person name="Moore E.R.B."/>
            <person name="Jaen-Luchoro D."/>
        </authorList>
    </citation>
    <scope>NUCLEOTIDE SEQUENCE</scope>
    <source>
        <strain evidence="3">CCUG 75668</strain>
    </source>
</reference>
<sequence>MAIKQRFYIVLGSLAMACAIAGVFLPLLPATPFALVALWCFARSSPKRHQRLLHSKLLGPYLQNWQDGLGIPRAAKCRALVVLWLSLAVSWYLLPPLVYRWLLLIPGIATSIYLLKQANRPTLHAALTSSCSTTMPEPIIIAAAVIVNSQGQLLLVRKQASRFYMQAGGKLEANESPLQALQRELQEELSISAAESVRALPLGYFECEAANEPGHQVHAHVFVLTLDLHPQAQAELAEAIWVTLDEIESLQLAPLLKQHILPAYRLWQAQSQA</sequence>
<dbReference type="Gene3D" id="3.90.79.10">
    <property type="entry name" value="Nucleoside Triphosphate Pyrophosphohydrolase"/>
    <property type="match status" value="1"/>
</dbReference>
<comment type="caution">
    <text evidence="3">The sequence shown here is derived from an EMBL/GenBank/DDBJ whole genome shotgun (WGS) entry which is preliminary data.</text>
</comment>
<dbReference type="EMBL" id="JAJHNU010000003">
    <property type="protein sequence ID" value="MDN4121810.1"/>
    <property type="molecule type" value="Genomic_DNA"/>
</dbReference>
<dbReference type="RefSeq" id="WP_266123181.1">
    <property type="nucleotide sequence ID" value="NZ_JAJHNU010000003.1"/>
</dbReference>
<feature type="transmembrane region" description="Helical" evidence="1">
    <location>
        <begin position="7"/>
        <end position="24"/>
    </location>
</feature>
<protein>
    <submittedName>
        <fullName evidence="3">DUF454 family protein</fullName>
    </submittedName>
</protein>
<evidence type="ECO:0000256" key="1">
    <source>
        <dbReference type="SAM" id="Phobius"/>
    </source>
</evidence>
<dbReference type="CDD" id="cd04690">
    <property type="entry name" value="NUDIX_Hydrolase"/>
    <property type="match status" value="1"/>
</dbReference>
<name>A0ABT8EKS5_9BURK</name>
<gene>
    <name evidence="3" type="ORF">LMS43_10955</name>
</gene>
<dbReference type="PANTHER" id="PTHR35813">
    <property type="entry name" value="INNER MEMBRANE PROTEIN YBAN"/>
    <property type="match status" value="1"/>
</dbReference>
<dbReference type="SUPFAM" id="SSF55811">
    <property type="entry name" value="Nudix"/>
    <property type="match status" value="1"/>
</dbReference>
<keyword evidence="1" id="KW-1133">Transmembrane helix</keyword>
<dbReference type="Proteomes" id="UP001168613">
    <property type="component" value="Unassembled WGS sequence"/>
</dbReference>
<evidence type="ECO:0000313" key="3">
    <source>
        <dbReference type="EMBL" id="MDN4121810.1"/>
    </source>
</evidence>
<proteinExistence type="predicted"/>
<keyword evidence="1" id="KW-0812">Transmembrane</keyword>
<feature type="domain" description="Nudix hydrolase" evidence="2">
    <location>
        <begin position="137"/>
        <end position="266"/>
    </location>
</feature>
<dbReference type="Pfam" id="PF00293">
    <property type="entry name" value="NUDIX"/>
    <property type="match status" value="1"/>
</dbReference>
<feature type="transmembrane region" description="Helical" evidence="1">
    <location>
        <begin position="98"/>
        <end position="115"/>
    </location>
</feature>
<dbReference type="PANTHER" id="PTHR35813:SF1">
    <property type="entry name" value="INNER MEMBRANE PROTEIN YBAN"/>
    <property type="match status" value="1"/>
</dbReference>
<keyword evidence="1" id="KW-0472">Membrane</keyword>
<dbReference type="InterPro" id="IPR015797">
    <property type="entry name" value="NUDIX_hydrolase-like_dom_sf"/>
</dbReference>